<evidence type="ECO:0000256" key="3">
    <source>
        <dbReference type="ARBA" id="ARBA00022448"/>
    </source>
</evidence>
<evidence type="ECO:0000256" key="8">
    <source>
        <dbReference type="SAM" id="Phobius"/>
    </source>
</evidence>
<proteinExistence type="inferred from homology"/>
<keyword evidence="4 8" id="KW-0812">Transmembrane</keyword>
<gene>
    <name evidence="9" type="primary">HKT6</name>
    <name evidence="9" type="ORF">CK203_041436</name>
</gene>
<feature type="transmembrane region" description="Helical" evidence="8">
    <location>
        <begin position="83"/>
        <end position="101"/>
    </location>
</feature>
<keyword evidence="7 8" id="KW-0472">Membrane</keyword>
<evidence type="ECO:0000256" key="5">
    <source>
        <dbReference type="ARBA" id="ARBA00022989"/>
    </source>
</evidence>
<dbReference type="Proteomes" id="UP000288805">
    <property type="component" value="Unassembled WGS sequence"/>
</dbReference>
<keyword evidence="3" id="KW-0813">Transport</keyword>
<evidence type="ECO:0000256" key="4">
    <source>
        <dbReference type="ARBA" id="ARBA00022692"/>
    </source>
</evidence>
<keyword evidence="6" id="KW-0406">Ion transport</keyword>
<evidence type="ECO:0000256" key="2">
    <source>
        <dbReference type="ARBA" id="ARBA00010864"/>
    </source>
</evidence>
<dbReference type="PANTHER" id="PTHR31064">
    <property type="entry name" value="POTASSIUM TRANSPORT PROTEIN DDB_G0292412-RELATED"/>
    <property type="match status" value="1"/>
</dbReference>
<comment type="caution">
    <text evidence="9">The sequence shown here is derived from an EMBL/GenBank/DDBJ whole genome shotgun (WGS) entry which is preliminary data.</text>
</comment>
<comment type="similarity">
    <text evidence="2">Belongs to the TrkH potassium transport family. HKT (TC 2.A.38.3) subfamily.</text>
</comment>
<feature type="transmembrane region" description="Helical" evidence="8">
    <location>
        <begin position="182"/>
        <end position="201"/>
    </location>
</feature>
<evidence type="ECO:0000256" key="1">
    <source>
        <dbReference type="ARBA" id="ARBA00004141"/>
    </source>
</evidence>
<keyword evidence="5 8" id="KW-1133">Transmembrane helix</keyword>
<dbReference type="GO" id="GO:0016020">
    <property type="term" value="C:membrane"/>
    <property type="evidence" value="ECO:0007669"/>
    <property type="project" value="UniProtKB-SubCell"/>
</dbReference>
<evidence type="ECO:0000313" key="10">
    <source>
        <dbReference type="Proteomes" id="UP000288805"/>
    </source>
</evidence>
<dbReference type="PANTHER" id="PTHR31064:SF30">
    <property type="entry name" value="HIGH-AFFINITY POTASSIUM TRANSPORT PROTEIN-RELATED"/>
    <property type="match status" value="1"/>
</dbReference>
<dbReference type="InterPro" id="IPR051143">
    <property type="entry name" value="TrkH_K-transport"/>
</dbReference>
<protein>
    <submittedName>
        <fullName evidence="9">Putative cation transporter HKT6</fullName>
    </submittedName>
</protein>
<organism evidence="9 10">
    <name type="scientific">Vitis vinifera</name>
    <name type="common">Grape</name>
    <dbReference type="NCBI Taxonomy" id="29760"/>
    <lineage>
        <taxon>Eukaryota</taxon>
        <taxon>Viridiplantae</taxon>
        <taxon>Streptophyta</taxon>
        <taxon>Embryophyta</taxon>
        <taxon>Tracheophyta</taxon>
        <taxon>Spermatophyta</taxon>
        <taxon>Magnoliopsida</taxon>
        <taxon>eudicotyledons</taxon>
        <taxon>Gunneridae</taxon>
        <taxon>Pentapetalae</taxon>
        <taxon>rosids</taxon>
        <taxon>Vitales</taxon>
        <taxon>Vitaceae</taxon>
        <taxon>Viteae</taxon>
        <taxon>Vitis</taxon>
    </lineage>
</organism>
<comment type="subcellular location">
    <subcellularLocation>
        <location evidence="1">Membrane</location>
        <topology evidence="1">Multi-pass membrane protein</topology>
    </subcellularLocation>
</comment>
<dbReference type="EMBL" id="QGNW01000198">
    <property type="protein sequence ID" value="RVW86007.1"/>
    <property type="molecule type" value="Genomic_DNA"/>
</dbReference>
<sequence length="266" mass="30382">MSTMEMEVFFNIQLVIMTILMLLGGEIFTSFLGLQLLRSKYFTKRENIETRVHVNASNVEKFVNQVELDLATLPQSQMKNPILTWKMVVGILIQLILFGSMEWNSEVVEGLNTKQKLVASLSQVVNSKHTGESVFDLSTISPAVLVLFVVMMYLPAYTSFLPIHDCQRALKDGKRRTKRNKLLEYLPFSQLSYLVLFIILICITERDKMREDPLNFNVLNVTIEVVSAYGNVGFSTGYSCARKLKPDPPCKDAWYGFVGRWSDRES</sequence>
<dbReference type="GO" id="GO:0030001">
    <property type="term" value="P:metal ion transport"/>
    <property type="evidence" value="ECO:0007669"/>
    <property type="project" value="UniProtKB-ARBA"/>
</dbReference>
<feature type="transmembrane region" description="Helical" evidence="8">
    <location>
        <begin position="12"/>
        <end position="37"/>
    </location>
</feature>
<evidence type="ECO:0000313" key="9">
    <source>
        <dbReference type="EMBL" id="RVW86007.1"/>
    </source>
</evidence>
<dbReference type="GO" id="GO:0008324">
    <property type="term" value="F:monoatomic cation transmembrane transporter activity"/>
    <property type="evidence" value="ECO:0007669"/>
    <property type="project" value="InterPro"/>
</dbReference>
<dbReference type="Pfam" id="PF02386">
    <property type="entry name" value="TrkH"/>
    <property type="match status" value="1"/>
</dbReference>
<feature type="transmembrane region" description="Helical" evidence="8">
    <location>
        <begin position="140"/>
        <end position="161"/>
    </location>
</feature>
<reference evidence="9 10" key="1">
    <citation type="journal article" date="2018" name="PLoS Genet.">
        <title>Population sequencing reveals clonal diversity and ancestral inbreeding in the grapevine cultivar Chardonnay.</title>
        <authorList>
            <person name="Roach M.J."/>
            <person name="Johnson D.L."/>
            <person name="Bohlmann J."/>
            <person name="van Vuuren H.J."/>
            <person name="Jones S.J."/>
            <person name="Pretorius I.S."/>
            <person name="Schmidt S.A."/>
            <person name="Borneman A.R."/>
        </authorList>
    </citation>
    <scope>NUCLEOTIDE SEQUENCE [LARGE SCALE GENOMIC DNA]</scope>
    <source>
        <strain evidence="10">cv. Chardonnay</strain>
        <tissue evidence="9">Leaf</tissue>
    </source>
</reference>
<evidence type="ECO:0000256" key="7">
    <source>
        <dbReference type="ARBA" id="ARBA00023136"/>
    </source>
</evidence>
<dbReference type="AlphaFoldDB" id="A0A438HNJ6"/>
<evidence type="ECO:0000256" key="6">
    <source>
        <dbReference type="ARBA" id="ARBA00023065"/>
    </source>
</evidence>
<dbReference type="InterPro" id="IPR003445">
    <property type="entry name" value="Cat_transpt"/>
</dbReference>
<name>A0A438HNJ6_VITVI</name>
<accession>A0A438HNJ6</accession>